<evidence type="ECO:0000256" key="5">
    <source>
        <dbReference type="ARBA" id="ARBA00022692"/>
    </source>
</evidence>
<evidence type="ECO:0000256" key="4">
    <source>
        <dbReference type="ARBA" id="ARBA00022538"/>
    </source>
</evidence>
<dbReference type="Pfam" id="PF22776">
    <property type="entry name" value="K_trans_C"/>
    <property type="match status" value="1"/>
</dbReference>
<proteinExistence type="inferred from homology"/>
<keyword evidence="14" id="KW-1185">Reference proteome</keyword>
<protein>
    <recommendedName>
        <fullName evidence="15">Potassium transporter</fullName>
    </recommendedName>
</protein>
<feature type="transmembrane region" description="Helical" evidence="10">
    <location>
        <begin position="218"/>
        <end position="240"/>
    </location>
</feature>
<sequence length="808" mass="90448">MASDSRCKNVLLAYQSLGIIFAHLSISPLYVYRVTFSGRLRHHQSEEVIFGASSLIFWTLALFSLLKYAVFMLTVDDNGEGGIFAIYSLLCRHAKLSLLPNHQAADEELSSYQYPRNCSTRSAPRCKRSTELLNKRKNFLHLLVLFSTSMVVCVAVLTPAITGNNLHDRIAMHFNSLLASVLAFFRLTIGMAFDVSCVLLVCLFVIQHKGIDKATSMLSPIMTLWLLSIAAIGLHNILVWNPRVMQALSPNYIYRFFNSTGKDGLVPLGGIILCVTGAPDEMFHDLTSEYLFPSTQIAFLCVAYPSLVLQYMGQAAFLSKNFHALPTSFHASIPHPVFWPVYLMAIFVAVISSQSAISGSFSIIRQTRALGCFPRIKVLRASRWINSQIYIPELNWFLMVLCLAMTAGFRNMDRIANAYGDSLNISSDIISSSTFSGDLQILTTFHLLPFGFPVIAWITQTIVVTLITPLMIKLVWNKNTMLAIAFFLLYGPIETIFLVSSCHGIPRGGWASLLISGIFTAIMFIWHYATKKKFLYDQHNKVPMKWVIALGPSLGVIRVPGIGIFFTELATGIPFGFTHFLDNLPVFYQVAVFVCVKTVPVPYVLPKDRYLISRIGPKSYRLYRCIIRNGYKDVNHKEDDFESDLILCLAEFVQLEAEGSGTLDRSTDGRMAVVCPTENLGMRVENLDVSAALGGGTKSTILQKLQARYFKESSQLIHRRSVQFKLHQTMFRDPGVKEELLELVEAKSSGMTYIIGHPNVKAKPQSPFLKKFAIDVVYSFLQKNSRSTSVTLSIPQVCLIDVGLNYYV</sequence>
<dbReference type="PANTHER" id="PTHR30540:SF108">
    <property type="entry name" value="POTASSIUM TRANSPORTER 3"/>
    <property type="match status" value="1"/>
</dbReference>
<keyword evidence="4" id="KW-0633">Potassium transport</keyword>
<feature type="transmembrane region" description="Helical" evidence="10">
    <location>
        <begin position="482"/>
        <end position="501"/>
    </location>
</feature>
<feature type="transmembrane region" description="Helical" evidence="10">
    <location>
        <begin position="586"/>
        <end position="605"/>
    </location>
</feature>
<feature type="transmembrane region" description="Helical" evidence="10">
    <location>
        <begin position="546"/>
        <end position="566"/>
    </location>
</feature>
<dbReference type="InterPro" id="IPR053952">
    <property type="entry name" value="K_trans_C"/>
</dbReference>
<keyword evidence="3" id="KW-0813">Transport</keyword>
<evidence type="ECO:0000256" key="8">
    <source>
        <dbReference type="ARBA" id="ARBA00023065"/>
    </source>
</evidence>
<organism evidence="13 14">
    <name type="scientific">Trapa incisa</name>
    <dbReference type="NCBI Taxonomy" id="236973"/>
    <lineage>
        <taxon>Eukaryota</taxon>
        <taxon>Viridiplantae</taxon>
        <taxon>Streptophyta</taxon>
        <taxon>Embryophyta</taxon>
        <taxon>Tracheophyta</taxon>
        <taxon>Spermatophyta</taxon>
        <taxon>Magnoliopsida</taxon>
        <taxon>eudicotyledons</taxon>
        <taxon>Gunneridae</taxon>
        <taxon>Pentapetalae</taxon>
        <taxon>rosids</taxon>
        <taxon>malvids</taxon>
        <taxon>Myrtales</taxon>
        <taxon>Lythraceae</taxon>
        <taxon>Trapa</taxon>
    </lineage>
</organism>
<name>A0AAN7QQ76_9MYRT</name>
<keyword evidence="9 10" id="KW-0472">Membrane</keyword>
<feature type="domain" description="K+ potassium transporter integral membrane" evidence="11">
    <location>
        <begin position="12"/>
        <end position="427"/>
    </location>
</feature>
<dbReference type="InterPro" id="IPR053951">
    <property type="entry name" value="K_trans_N"/>
</dbReference>
<comment type="similarity">
    <text evidence="2">Belongs to the HAK/KUP transporter (TC 2.A.72.3) family.</text>
</comment>
<evidence type="ECO:0000259" key="11">
    <source>
        <dbReference type="Pfam" id="PF02705"/>
    </source>
</evidence>
<feature type="domain" description="K+ potassium transporter integral membrane" evidence="11">
    <location>
        <begin position="455"/>
        <end position="548"/>
    </location>
</feature>
<evidence type="ECO:0008006" key="15">
    <source>
        <dbReference type="Google" id="ProtNLM"/>
    </source>
</evidence>
<evidence type="ECO:0000256" key="9">
    <source>
        <dbReference type="ARBA" id="ARBA00023136"/>
    </source>
</evidence>
<dbReference type="InterPro" id="IPR003855">
    <property type="entry name" value="K+_transporter"/>
</dbReference>
<dbReference type="AlphaFoldDB" id="A0AAN7QQ76"/>
<keyword evidence="5 10" id="KW-0812">Transmembrane</keyword>
<feature type="transmembrane region" description="Helical" evidence="10">
    <location>
        <begin position="507"/>
        <end position="526"/>
    </location>
</feature>
<dbReference type="GO" id="GO:0005886">
    <property type="term" value="C:plasma membrane"/>
    <property type="evidence" value="ECO:0007669"/>
    <property type="project" value="UniProtKB-SubCell"/>
</dbReference>
<accession>A0AAN7QQ76</accession>
<evidence type="ECO:0000313" key="14">
    <source>
        <dbReference type="Proteomes" id="UP001345219"/>
    </source>
</evidence>
<comment type="subcellular location">
    <subcellularLocation>
        <location evidence="1">Cell membrane</location>
        <topology evidence="1">Multi-pass membrane protein</topology>
    </subcellularLocation>
</comment>
<evidence type="ECO:0000256" key="1">
    <source>
        <dbReference type="ARBA" id="ARBA00004651"/>
    </source>
</evidence>
<feature type="transmembrane region" description="Helical" evidence="10">
    <location>
        <begin position="139"/>
        <end position="161"/>
    </location>
</feature>
<comment type="caution">
    <text evidence="13">The sequence shown here is derived from an EMBL/GenBank/DDBJ whole genome shotgun (WGS) entry which is preliminary data.</text>
</comment>
<feature type="transmembrane region" description="Helical" evidence="10">
    <location>
        <begin position="12"/>
        <end position="32"/>
    </location>
</feature>
<feature type="transmembrane region" description="Helical" evidence="10">
    <location>
        <begin position="454"/>
        <end position="475"/>
    </location>
</feature>
<evidence type="ECO:0000313" key="13">
    <source>
        <dbReference type="EMBL" id="KAK4771425.1"/>
    </source>
</evidence>
<evidence type="ECO:0000256" key="2">
    <source>
        <dbReference type="ARBA" id="ARBA00008440"/>
    </source>
</evidence>
<evidence type="ECO:0000256" key="6">
    <source>
        <dbReference type="ARBA" id="ARBA00022958"/>
    </source>
</evidence>
<evidence type="ECO:0000256" key="3">
    <source>
        <dbReference type="ARBA" id="ARBA00022448"/>
    </source>
</evidence>
<feature type="transmembrane region" description="Helical" evidence="10">
    <location>
        <begin position="337"/>
        <end position="357"/>
    </location>
</feature>
<dbReference type="PANTHER" id="PTHR30540">
    <property type="entry name" value="OSMOTIC STRESS POTASSIUM TRANSPORTER"/>
    <property type="match status" value="1"/>
</dbReference>
<keyword evidence="8" id="KW-0406">Ion transport</keyword>
<dbReference type="EMBL" id="JAXIOK010000005">
    <property type="protein sequence ID" value="KAK4771425.1"/>
    <property type="molecule type" value="Genomic_DNA"/>
</dbReference>
<keyword evidence="6" id="KW-0630">Potassium</keyword>
<dbReference type="GO" id="GO:0015079">
    <property type="term" value="F:potassium ion transmembrane transporter activity"/>
    <property type="evidence" value="ECO:0007669"/>
    <property type="project" value="InterPro"/>
</dbReference>
<feature type="transmembrane region" description="Helical" evidence="10">
    <location>
        <begin position="389"/>
        <end position="409"/>
    </location>
</feature>
<evidence type="ECO:0000256" key="10">
    <source>
        <dbReference type="SAM" id="Phobius"/>
    </source>
</evidence>
<evidence type="ECO:0000256" key="7">
    <source>
        <dbReference type="ARBA" id="ARBA00022989"/>
    </source>
</evidence>
<feature type="transmembrane region" description="Helical" evidence="10">
    <location>
        <begin position="181"/>
        <end position="206"/>
    </location>
</feature>
<dbReference type="Pfam" id="PF02705">
    <property type="entry name" value="K_trans"/>
    <property type="match status" value="2"/>
</dbReference>
<keyword evidence="7 10" id="KW-1133">Transmembrane helix</keyword>
<reference evidence="13 14" key="1">
    <citation type="journal article" date="2023" name="Hortic Res">
        <title>Pangenome of water caltrop reveals structural variations and asymmetric subgenome divergence after allopolyploidization.</title>
        <authorList>
            <person name="Zhang X."/>
            <person name="Chen Y."/>
            <person name="Wang L."/>
            <person name="Yuan Y."/>
            <person name="Fang M."/>
            <person name="Shi L."/>
            <person name="Lu R."/>
            <person name="Comes H.P."/>
            <person name="Ma Y."/>
            <person name="Chen Y."/>
            <person name="Huang G."/>
            <person name="Zhou Y."/>
            <person name="Zheng Z."/>
            <person name="Qiu Y."/>
        </authorList>
    </citation>
    <scope>NUCLEOTIDE SEQUENCE [LARGE SCALE GENOMIC DNA]</scope>
    <source>
        <tissue evidence="13">Roots</tissue>
    </source>
</reference>
<feature type="domain" description="K+ potassium transporter C-terminal" evidence="12">
    <location>
        <begin position="560"/>
        <end position="806"/>
    </location>
</feature>
<dbReference type="Proteomes" id="UP001345219">
    <property type="component" value="Chromosome 24"/>
</dbReference>
<gene>
    <name evidence="13" type="ORF">SAY87_031957</name>
</gene>
<feature type="transmembrane region" description="Helical" evidence="10">
    <location>
        <begin position="48"/>
        <end position="66"/>
    </location>
</feature>
<evidence type="ECO:0000259" key="12">
    <source>
        <dbReference type="Pfam" id="PF22776"/>
    </source>
</evidence>